<keyword evidence="1" id="KW-0472">Membrane</keyword>
<accession>A0A3P8MBN1</accession>
<organism evidence="2 3">
    <name type="scientific">Tsukamurella paurometabola</name>
    <name type="common">Corynebacterium paurometabolum</name>
    <dbReference type="NCBI Taxonomy" id="2061"/>
    <lineage>
        <taxon>Bacteria</taxon>
        <taxon>Bacillati</taxon>
        <taxon>Actinomycetota</taxon>
        <taxon>Actinomycetes</taxon>
        <taxon>Mycobacteriales</taxon>
        <taxon>Tsukamurellaceae</taxon>
        <taxon>Tsukamurella</taxon>
    </lineage>
</organism>
<keyword evidence="1" id="KW-1133">Transmembrane helix</keyword>
<proteinExistence type="predicted"/>
<protein>
    <submittedName>
        <fullName evidence="2">Uncharacterized protein</fullName>
    </submittedName>
</protein>
<evidence type="ECO:0000313" key="3">
    <source>
        <dbReference type="Proteomes" id="UP000271626"/>
    </source>
</evidence>
<feature type="transmembrane region" description="Helical" evidence="1">
    <location>
        <begin position="12"/>
        <end position="43"/>
    </location>
</feature>
<feature type="transmembrane region" description="Helical" evidence="1">
    <location>
        <begin position="123"/>
        <end position="144"/>
    </location>
</feature>
<keyword evidence="1" id="KW-0812">Transmembrane</keyword>
<name>A0A3P8MBN1_TSUPA</name>
<dbReference type="EMBL" id="LR131273">
    <property type="protein sequence ID" value="VDR38146.1"/>
    <property type="molecule type" value="Genomic_DNA"/>
</dbReference>
<sequence>MGFDSQKDRLAAWGLLAIPVYIAVASIYVLIHVTVFFVCAFVIDGVLSTVFDGAAITSSGWWTAGVVALAIAASIGIVRTYDRIVLGIRRKRGKAQADSITLRKAAGEVVFTAVDWAELVRNLAVLVPALAAALLIVKNTAVPWFAPSPFVTKLLVVFVGVLIAYPLFKVEERVLGAAKRRRLRRL</sequence>
<evidence type="ECO:0000256" key="1">
    <source>
        <dbReference type="SAM" id="Phobius"/>
    </source>
</evidence>
<dbReference type="RefSeq" id="WP_126195444.1">
    <property type="nucleotide sequence ID" value="NZ_CP085954.1"/>
</dbReference>
<feature type="transmembrane region" description="Helical" evidence="1">
    <location>
        <begin position="63"/>
        <end position="81"/>
    </location>
</feature>
<feature type="transmembrane region" description="Helical" evidence="1">
    <location>
        <begin position="150"/>
        <end position="168"/>
    </location>
</feature>
<evidence type="ECO:0000313" key="2">
    <source>
        <dbReference type="EMBL" id="VDR38146.1"/>
    </source>
</evidence>
<reference evidence="2 3" key="1">
    <citation type="submission" date="2018-12" db="EMBL/GenBank/DDBJ databases">
        <authorList>
            <consortium name="Pathogen Informatics"/>
        </authorList>
    </citation>
    <scope>NUCLEOTIDE SEQUENCE [LARGE SCALE GENOMIC DNA]</scope>
    <source>
        <strain evidence="2 3">NCTC10741</strain>
    </source>
</reference>
<dbReference type="Proteomes" id="UP000271626">
    <property type="component" value="Chromosome"/>
</dbReference>
<dbReference type="OrthoDB" id="9990998at2"/>
<dbReference type="AlphaFoldDB" id="A0A3P8MBN1"/>
<gene>
    <name evidence="2" type="ORF">NCTC10741_01261</name>
</gene>